<sequence length="695" mass="76815">MKIQLVPILVLASFCRAQVSANLPDGKHYSPVSLITLSENSTSVNVAPYQSNTSLYCLGYKDQGWSRPFVKYWKPDVKQISDEVQKGITESPHASSLVFKPQEAPHYLTQPGYLELEHGWAVSDDNKLMIAVRTDMGNVRLVIGPLISVMQSDKSDCQKVDNISSALSSFLNRSHSSILSTMKPNWEPFLKSTEDDWTAVPDPAQRKRIQNRLSQRARRSRLAGKQKQAAQYEVNEDLGALVRRDADSNPGQSSTECSSMAVTDMFDVNLFHTQFTSEQPTMDSHYLILTDLTAATALAVIAQRLDLNCQQIPGFNIRAVTDTLPSDIAPTQLQKSVPHLSYLDMLPWASLRDKLLKSLSIINEEEFARDMQYGSLKLFPPKPTFTENNVPSLEGRVFMVTGGTNGVGLELVNMLYSKGGTVYLPARSATKAQNTIETIEAAYPESTGNLKTLHIDLNDLASVAACASAFLAQETRLDVLWNNAGISAAPSHEVTAQGYEPQMGINCLAPFLLAKLLLPALKQTARNNPGPSTRVVFTGSGVMDMMAPPGGISLAELTPGKQSKDPTHNYTISKTANWFLASEFDRRVRSDGIICICQNPGNLSTNIWDRVPWHLRVPNKVFLHPPKRGAYSELWAGVSTEIKLEDGGRYGIPWGRWHPSPRKDLVQSLKTKEDGGSGIAADFWDWCDQQTKNYA</sequence>
<evidence type="ECO:0000256" key="4">
    <source>
        <dbReference type="SAM" id="MobiDB-lite"/>
    </source>
</evidence>
<comment type="similarity">
    <text evidence="1">Belongs to the short-chain dehydrogenases/reductases (SDR) family.</text>
</comment>
<feature type="region of interest" description="Disordered" evidence="4">
    <location>
        <begin position="210"/>
        <end position="229"/>
    </location>
</feature>
<dbReference type="InterPro" id="IPR002347">
    <property type="entry name" value="SDR_fam"/>
</dbReference>
<keyword evidence="3" id="KW-0560">Oxidoreductase</keyword>
<dbReference type="Pfam" id="PF00106">
    <property type="entry name" value="adh_short"/>
    <property type="match status" value="1"/>
</dbReference>
<dbReference type="CDD" id="cd14688">
    <property type="entry name" value="bZIP_YAP"/>
    <property type="match status" value="1"/>
</dbReference>
<evidence type="ECO:0000256" key="5">
    <source>
        <dbReference type="SAM" id="SignalP"/>
    </source>
</evidence>
<dbReference type="PANTHER" id="PTHR24320">
    <property type="entry name" value="RETINOL DEHYDROGENASE"/>
    <property type="match status" value="1"/>
</dbReference>
<dbReference type="Gene3D" id="3.40.50.720">
    <property type="entry name" value="NAD(P)-binding Rossmann-like Domain"/>
    <property type="match status" value="1"/>
</dbReference>
<feature type="compositionally biased region" description="Basic residues" evidence="4">
    <location>
        <begin position="210"/>
        <end position="224"/>
    </location>
</feature>
<comment type="caution">
    <text evidence="6">The sequence shown here is derived from an EMBL/GenBank/DDBJ whole genome shotgun (WGS) entry which is preliminary data.</text>
</comment>
<feature type="signal peptide" evidence="5">
    <location>
        <begin position="1"/>
        <end position="17"/>
    </location>
</feature>
<dbReference type="OrthoDB" id="191139at2759"/>
<dbReference type="PRINTS" id="PR00081">
    <property type="entry name" value="GDHRDH"/>
</dbReference>
<dbReference type="InterPro" id="IPR021833">
    <property type="entry name" value="DUF3425"/>
</dbReference>
<dbReference type="InterPro" id="IPR036291">
    <property type="entry name" value="NAD(P)-bd_dom_sf"/>
</dbReference>
<evidence type="ECO:0000313" key="6">
    <source>
        <dbReference type="EMBL" id="KAF5571381.1"/>
    </source>
</evidence>
<evidence type="ECO:0000256" key="3">
    <source>
        <dbReference type="ARBA" id="ARBA00023002"/>
    </source>
</evidence>
<evidence type="ECO:0000256" key="1">
    <source>
        <dbReference type="ARBA" id="ARBA00006484"/>
    </source>
</evidence>
<evidence type="ECO:0000256" key="2">
    <source>
        <dbReference type="ARBA" id="ARBA00022857"/>
    </source>
</evidence>
<dbReference type="GO" id="GO:0016491">
    <property type="term" value="F:oxidoreductase activity"/>
    <property type="evidence" value="ECO:0007669"/>
    <property type="project" value="UniProtKB-KW"/>
</dbReference>
<proteinExistence type="inferred from homology"/>
<reference evidence="6 7" key="1">
    <citation type="submission" date="2020-05" db="EMBL/GenBank/DDBJ databases">
        <title>Identification and distribution of gene clusters putatively required for synthesis of sphingolipid metabolism inhibitors in phylogenetically diverse species of the filamentous fungus Fusarium.</title>
        <authorList>
            <person name="Kim H.-S."/>
            <person name="Busman M."/>
            <person name="Brown D.W."/>
            <person name="Divon H."/>
            <person name="Uhlig S."/>
            <person name="Proctor R.H."/>
        </authorList>
    </citation>
    <scope>NUCLEOTIDE SEQUENCE [LARGE SCALE GENOMIC DNA]</scope>
    <source>
        <strain evidence="6 7">NRRL 13617</strain>
    </source>
</reference>
<dbReference type="EMBL" id="JAAOAQ010000014">
    <property type="protein sequence ID" value="KAF5571381.1"/>
    <property type="molecule type" value="Genomic_DNA"/>
</dbReference>
<organism evidence="6 7">
    <name type="scientific">Fusarium phyllophilum</name>
    <dbReference type="NCBI Taxonomy" id="47803"/>
    <lineage>
        <taxon>Eukaryota</taxon>
        <taxon>Fungi</taxon>
        <taxon>Dikarya</taxon>
        <taxon>Ascomycota</taxon>
        <taxon>Pezizomycotina</taxon>
        <taxon>Sordariomycetes</taxon>
        <taxon>Hypocreomycetidae</taxon>
        <taxon>Hypocreales</taxon>
        <taxon>Nectriaceae</taxon>
        <taxon>Fusarium</taxon>
        <taxon>Fusarium fujikuroi species complex</taxon>
    </lineage>
</organism>
<gene>
    <name evidence="6" type="ORF">FPHYL_498</name>
</gene>
<dbReference type="PANTHER" id="PTHR24320:SF236">
    <property type="entry name" value="SHORT-CHAIN DEHYDROGENASE-RELATED"/>
    <property type="match status" value="1"/>
</dbReference>
<keyword evidence="2" id="KW-0521">NADP</keyword>
<accession>A0A8H5KG50</accession>
<evidence type="ECO:0000313" key="7">
    <source>
        <dbReference type="Proteomes" id="UP000582016"/>
    </source>
</evidence>
<dbReference type="AlphaFoldDB" id="A0A8H5KG50"/>
<keyword evidence="7" id="KW-1185">Reference proteome</keyword>
<dbReference type="SUPFAM" id="SSF51735">
    <property type="entry name" value="NAD(P)-binding Rossmann-fold domains"/>
    <property type="match status" value="1"/>
</dbReference>
<dbReference type="Pfam" id="PF11905">
    <property type="entry name" value="DUF3425"/>
    <property type="match status" value="1"/>
</dbReference>
<name>A0A8H5KG50_9HYPO</name>
<protein>
    <submittedName>
        <fullName evidence="6">Light induced alcohol dehydrogenase Bli-4</fullName>
    </submittedName>
</protein>
<feature type="chain" id="PRO_5034470587" evidence="5">
    <location>
        <begin position="18"/>
        <end position="695"/>
    </location>
</feature>
<keyword evidence="5" id="KW-0732">Signal</keyword>
<dbReference type="Proteomes" id="UP000582016">
    <property type="component" value="Unassembled WGS sequence"/>
</dbReference>